<dbReference type="InterPro" id="IPR046025">
    <property type="entry name" value="DUF5983"/>
</dbReference>
<reference evidence="2 3" key="1">
    <citation type="submission" date="2019-12" db="EMBL/GenBank/DDBJ databases">
        <title>Rhizobium genotypes associated with high levels of biological nitrogen fixation by grain legumes in a temperate-maritime cropping system.</title>
        <authorList>
            <person name="Maluk M."/>
            <person name="Francesc Ferrando Molina F."/>
            <person name="Lopez Del Egido L."/>
            <person name="Lafos M."/>
            <person name="Langarica-Fuentes A."/>
            <person name="Gebre Yohannes G."/>
            <person name="Young M.W."/>
            <person name="Martin P."/>
            <person name="Gantlett R."/>
            <person name="Kenicer G."/>
            <person name="Hawes C."/>
            <person name="Begg G.S."/>
            <person name="Quilliam R.S."/>
            <person name="Squire G.R."/>
            <person name="Poole P.S."/>
            <person name="Young P.W."/>
            <person name="Iannetta P.M."/>
            <person name="James E.K."/>
        </authorList>
    </citation>
    <scope>NUCLEOTIDE SEQUENCE [LARGE SCALE GENOMIC DNA]</scope>
    <source>
        <strain evidence="2 3">JHI1118</strain>
    </source>
</reference>
<organism evidence="2 3">
    <name type="scientific">Rhizobium lusitanum</name>
    <dbReference type="NCBI Taxonomy" id="293958"/>
    <lineage>
        <taxon>Bacteria</taxon>
        <taxon>Pseudomonadati</taxon>
        <taxon>Pseudomonadota</taxon>
        <taxon>Alphaproteobacteria</taxon>
        <taxon>Hyphomicrobiales</taxon>
        <taxon>Rhizobiaceae</taxon>
        <taxon>Rhizobium/Agrobacterium group</taxon>
        <taxon>Rhizobium</taxon>
    </lineage>
</organism>
<feature type="domain" description="DUF5983" evidence="1">
    <location>
        <begin position="6"/>
        <end position="96"/>
    </location>
</feature>
<proteinExistence type="predicted"/>
<protein>
    <recommendedName>
        <fullName evidence="1">DUF5983 domain-containing protein</fullName>
    </recommendedName>
</protein>
<name>A0A6L9UA64_9HYPH</name>
<dbReference type="Proteomes" id="UP000483035">
    <property type="component" value="Unassembled WGS sequence"/>
</dbReference>
<sequence length="260" mass="28300">MTIQILLDISTAHLSPAAKAWLSEGATLNHAANYHGVGNGASSGTLGATMFGYFMRVSDIGVPADLLPIMEYASRLGIGFILFDADSEMLDELPLFLDGEHEGSDDDDGLITETVGKQDRDVFQPTKPMSFKYFEVRPCIETFTRLADQTEDGSADSYRTEEDYEAALAQVEAAGNRFKTFWTLYGIDAEGLAFAIGDFTTKKDAHEIMNAILAPIAAARDALDAGSRFTAHESDLLGRITTASDMLEDFINQSSNSERI</sequence>
<dbReference type="EMBL" id="WUEY01000006">
    <property type="protein sequence ID" value="NEI71010.1"/>
    <property type="molecule type" value="Genomic_DNA"/>
</dbReference>
<gene>
    <name evidence="2" type="ORF">GR212_15635</name>
</gene>
<comment type="caution">
    <text evidence="2">The sequence shown here is derived from an EMBL/GenBank/DDBJ whole genome shotgun (WGS) entry which is preliminary data.</text>
</comment>
<evidence type="ECO:0000313" key="2">
    <source>
        <dbReference type="EMBL" id="NEI71010.1"/>
    </source>
</evidence>
<accession>A0A6L9UA64</accession>
<evidence type="ECO:0000313" key="3">
    <source>
        <dbReference type="Proteomes" id="UP000483035"/>
    </source>
</evidence>
<evidence type="ECO:0000259" key="1">
    <source>
        <dbReference type="Pfam" id="PF19419"/>
    </source>
</evidence>
<dbReference type="RefSeq" id="WP_163987492.1">
    <property type="nucleotide sequence ID" value="NZ_WUEY01000006.1"/>
</dbReference>
<dbReference type="AlphaFoldDB" id="A0A6L9UA64"/>
<dbReference type="Pfam" id="PF19419">
    <property type="entry name" value="DUF5983"/>
    <property type="match status" value="1"/>
</dbReference>